<dbReference type="PIRSF" id="PIRSF005227">
    <property type="entry name" value="Asp_dh_NAD_syn"/>
    <property type="match status" value="1"/>
</dbReference>
<dbReference type="GO" id="GO:0050661">
    <property type="term" value="F:NADP binding"/>
    <property type="evidence" value="ECO:0007669"/>
    <property type="project" value="UniProtKB-UniRule"/>
</dbReference>
<evidence type="ECO:0000256" key="5">
    <source>
        <dbReference type="ARBA" id="ARBA00023027"/>
    </source>
</evidence>
<dbReference type="PANTHER" id="PTHR31873:SF6">
    <property type="entry name" value="ASPARTATE DEHYDROGENASE DOMAIN-CONTAINING PROTEIN"/>
    <property type="match status" value="1"/>
</dbReference>
<gene>
    <name evidence="6 9" type="primary">nadX</name>
    <name evidence="9" type="ORF">MLAUSG7_1552</name>
</gene>
<dbReference type="Gene3D" id="3.40.50.720">
    <property type="entry name" value="NAD(P)-binding Rossmann-like Domain"/>
    <property type="match status" value="1"/>
</dbReference>
<dbReference type="GO" id="GO:0009435">
    <property type="term" value="P:NAD+ biosynthetic process"/>
    <property type="evidence" value="ECO:0007669"/>
    <property type="project" value="UniProtKB-UniRule"/>
</dbReference>
<accession>A0A8D6Q2L9</accession>
<dbReference type="InterPro" id="IPR020626">
    <property type="entry name" value="Asp_DH_prok"/>
</dbReference>
<feature type="active site" evidence="6">
    <location>
        <position position="224"/>
    </location>
</feature>
<evidence type="ECO:0000256" key="4">
    <source>
        <dbReference type="ARBA" id="ARBA00023002"/>
    </source>
</evidence>
<evidence type="ECO:0000256" key="2">
    <source>
        <dbReference type="ARBA" id="ARBA00022642"/>
    </source>
</evidence>
<dbReference type="PANTHER" id="PTHR31873">
    <property type="entry name" value="L-ASPARTATE DEHYDROGENASE-RELATED"/>
    <property type="match status" value="1"/>
</dbReference>
<dbReference type="Gene3D" id="3.30.360.10">
    <property type="entry name" value="Dihydrodipicolinate Reductase, domain 2"/>
    <property type="match status" value="1"/>
</dbReference>
<dbReference type="GO" id="GO:0016639">
    <property type="term" value="F:oxidoreductase activity, acting on the CH-NH2 group of donors, NAD or NADP as acceptor"/>
    <property type="evidence" value="ECO:0007669"/>
    <property type="project" value="UniProtKB-UniRule"/>
</dbReference>
<keyword evidence="2 6" id="KW-0662">Pyridine nucleotide biosynthesis</keyword>
<dbReference type="GO" id="GO:0051287">
    <property type="term" value="F:NAD binding"/>
    <property type="evidence" value="ECO:0007669"/>
    <property type="project" value="UniProtKB-UniRule"/>
</dbReference>
<dbReference type="InterPro" id="IPR002811">
    <property type="entry name" value="Asp_DH"/>
</dbReference>
<dbReference type="SUPFAM" id="SSF51735">
    <property type="entry name" value="NAD(P)-binding Rossmann-fold domains"/>
    <property type="match status" value="1"/>
</dbReference>
<dbReference type="Proteomes" id="UP000679213">
    <property type="component" value="Chromosome I"/>
</dbReference>
<comment type="pathway">
    <text evidence="6">Cofactor biosynthesis; NAD(+) biosynthesis; iminoaspartate from L-aspartate (dehydrogenase route): step 1/1.</text>
</comment>
<evidence type="ECO:0000256" key="3">
    <source>
        <dbReference type="ARBA" id="ARBA00022857"/>
    </source>
</evidence>
<evidence type="ECO:0000256" key="1">
    <source>
        <dbReference type="ARBA" id="ARBA00008331"/>
    </source>
</evidence>
<dbReference type="NCBIfam" id="TIGR03855">
    <property type="entry name" value="NAD_NadX"/>
    <property type="match status" value="1"/>
</dbReference>
<dbReference type="NCBIfam" id="NF009830">
    <property type="entry name" value="PRK13304.1"/>
    <property type="match status" value="1"/>
</dbReference>
<dbReference type="SUPFAM" id="SSF55347">
    <property type="entry name" value="Glyceraldehyde-3-phosphate dehydrogenase-like, C-terminal domain"/>
    <property type="match status" value="1"/>
</dbReference>
<dbReference type="InterPro" id="IPR011182">
    <property type="entry name" value="L-Asp_DH"/>
</dbReference>
<dbReference type="EMBL" id="LR792632">
    <property type="protein sequence ID" value="CAB3290047.1"/>
    <property type="molecule type" value="Genomic_DNA"/>
</dbReference>
<comment type="function">
    <text evidence="6">Specifically catalyzes the NAD or NADP-dependent dehydrogenation of L-aspartate to iminoaspartate.</text>
</comment>
<comment type="catalytic activity">
    <reaction evidence="6">
        <text>L-aspartate + NADP(+) + H2O = oxaloacetate + NH4(+) + NADPH + H(+)</text>
        <dbReference type="Rhea" id="RHEA:11784"/>
        <dbReference type="ChEBI" id="CHEBI:15377"/>
        <dbReference type="ChEBI" id="CHEBI:15378"/>
        <dbReference type="ChEBI" id="CHEBI:16452"/>
        <dbReference type="ChEBI" id="CHEBI:28938"/>
        <dbReference type="ChEBI" id="CHEBI:29991"/>
        <dbReference type="ChEBI" id="CHEBI:57783"/>
        <dbReference type="ChEBI" id="CHEBI:58349"/>
        <dbReference type="EC" id="1.4.1.21"/>
    </reaction>
</comment>
<keyword evidence="3 6" id="KW-0521">NADP</keyword>
<keyword evidence="5 6" id="KW-0520">NAD</keyword>
<dbReference type="Pfam" id="PF03447">
    <property type="entry name" value="NAD_binding_3"/>
    <property type="match status" value="1"/>
</dbReference>
<dbReference type="Pfam" id="PF01958">
    <property type="entry name" value="Asp_DH_C"/>
    <property type="match status" value="1"/>
</dbReference>
<evidence type="ECO:0000256" key="6">
    <source>
        <dbReference type="HAMAP-Rule" id="MF_01265"/>
    </source>
</evidence>
<feature type="binding site" evidence="6">
    <location>
        <position position="196"/>
    </location>
    <ligand>
        <name>NAD(+)</name>
        <dbReference type="ChEBI" id="CHEBI:57540"/>
    </ligand>
</feature>
<dbReference type="UniPathway" id="UPA00253">
    <property type="reaction ID" value="UER00456"/>
</dbReference>
<sequence>MEVNTTMYKIGIVGCGVIGSFISKKVVDGTIKNAKIIAVYDRNLEKSKKLSELTGAKICNSIDELVKENLDLVVECASVKAVEEVATKSLINNKDVLIMSVGALVDKDLFLKLKKLAKKVSRKIYIPSGAIGGLDAIKALRLGEIYKVVLKTVKPIKALEDSLKNLGYDISSIKNPIVVFEGDVFEAIKKFPMNINVSVTLSIVSEYPAKVIIVADPNAKLNRHEILVESSIGKLKVCVENVPFEENPKTSALAAYSAVRLIRDLSESVKIGT</sequence>
<evidence type="ECO:0000259" key="8">
    <source>
        <dbReference type="Pfam" id="PF03447"/>
    </source>
</evidence>
<comment type="catalytic activity">
    <reaction evidence="6">
        <text>L-aspartate + NAD(+) + H2O = oxaloacetate + NH4(+) + NADH + H(+)</text>
        <dbReference type="Rhea" id="RHEA:11788"/>
        <dbReference type="ChEBI" id="CHEBI:15377"/>
        <dbReference type="ChEBI" id="CHEBI:15378"/>
        <dbReference type="ChEBI" id="CHEBI:16452"/>
        <dbReference type="ChEBI" id="CHEBI:28938"/>
        <dbReference type="ChEBI" id="CHEBI:29991"/>
        <dbReference type="ChEBI" id="CHEBI:57540"/>
        <dbReference type="ChEBI" id="CHEBI:57945"/>
        <dbReference type="EC" id="1.4.1.21"/>
    </reaction>
</comment>
<comment type="similarity">
    <text evidence="1 6">Belongs to the L-aspartate dehydrogenase family.</text>
</comment>
<feature type="domain" description="Aspartate dehydrogenase" evidence="7">
    <location>
        <begin position="174"/>
        <end position="259"/>
    </location>
</feature>
<feature type="domain" description="Aspartate/homoserine dehydrogenase NAD-binding" evidence="8">
    <location>
        <begin position="14"/>
        <end position="127"/>
    </location>
</feature>
<reference evidence="9 10" key="1">
    <citation type="submission" date="2020-04" db="EMBL/GenBank/DDBJ databases">
        <authorList>
            <consortium name="Genoscope - CEA"/>
            <person name="William W."/>
        </authorList>
    </citation>
    <scope>NUCLEOTIDE SEQUENCE [LARGE SCALE GENOMIC DNA]</scope>
    <source>
        <strain evidence="9 10">SG7</strain>
    </source>
</reference>
<dbReference type="InterPro" id="IPR022487">
    <property type="entry name" value="Asp_DH_arc"/>
</dbReference>
<dbReference type="InterPro" id="IPR005106">
    <property type="entry name" value="Asp/hSer_DH_NAD-bd"/>
</dbReference>
<proteinExistence type="inferred from homology"/>
<protein>
    <recommendedName>
        <fullName evidence="6">L-aspartate dehydrogenase</fullName>
        <ecNumber evidence="6">1.4.1.21</ecNumber>
    </recommendedName>
</protein>
<dbReference type="InterPro" id="IPR036291">
    <property type="entry name" value="NAD(P)-bd_dom_sf"/>
</dbReference>
<dbReference type="NCBIfam" id="NF009829">
    <property type="entry name" value="PRK13303.1-4"/>
    <property type="match status" value="1"/>
</dbReference>
<keyword evidence="4 6" id="KW-0560">Oxidoreductase</keyword>
<keyword evidence="10" id="KW-1185">Reference proteome</keyword>
<dbReference type="EC" id="1.4.1.21" evidence="6"/>
<comment type="miscellaneous">
    <text evidence="6">The iminoaspartate product is unstable in aqueous solution and can decompose to oxaloacetate and ammonia.</text>
</comment>
<evidence type="ECO:0000313" key="9">
    <source>
        <dbReference type="EMBL" id="CAB3290047.1"/>
    </source>
</evidence>
<dbReference type="AlphaFoldDB" id="A0A8D6Q2L9"/>
<dbReference type="GO" id="GO:0033735">
    <property type="term" value="F:aspartate dehydrogenase [NAD(P)+] activity"/>
    <property type="evidence" value="ECO:0007669"/>
    <property type="project" value="UniProtKB-EC"/>
</dbReference>
<organism evidence="9 10">
    <name type="scientific">Methanocaldococcus lauensis</name>
    <dbReference type="NCBI Taxonomy" id="2546128"/>
    <lineage>
        <taxon>Archaea</taxon>
        <taxon>Methanobacteriati</taxon>
        <taxon>Methanobacteriota</taxon>
        <taxon>Methanomada group</taxon>
        <taxon>Methanococci</taxon>
        <taxon>Methanococcales</taxon>
        <taxon>Methanocaldococcaceae</taxon>
        <taxon>Methanocaldococcus</taxon>
    </lineage>
</organism>
<dbReference type="KEGG" id="mesg:MLAUSG7_1552"/>
<evidence type="ECO:0000259" key="7">
    <source>
        <dbReference type="Pfam" id="PF01958"/>
    </source>
</evidence>
<feature type="binding site" evidence="6">
    <location>
        <position position="130"/>
    </location>
    <ligand>
        <name>NAD(+)</name>
        <dbReference type="ChEBI" id="CHEBI:57540"/>
    </ligand>
</feature>
<dbReference type="HAMAP" id="MF_01265">
    <property type="entry name" value="NadX"/>
    <property type="match status" value="1"/>
</dbReference>
<name>A0A8D6Q2L9_9EURY</name>
<evidence type="ECO:0000313" key="10">
    <source>
        <dbReference type="Proteomes" id="UP000679213"/>
    </source>
</evidence>